<feature type="transmembrane region" description="Helical" evidence="1">
    <location>
        <begin position="31"/>
        <end position="48"/>
    </location>
</feature>
<dbReference type="RefSeq" id="WP_123516048.1">
    <property type="nucleotide sequence ID" value="NZ_MOBQ01000057.1"/>
</dbReference>
<evidence type="ECO:0008006" key="4">
    <source>
        <dbReference type="Google" id="ProtNLM"/>
    </source>
</evidence>
<organism evidence="2 3">
    <name type="scientific">Pseudomonas frederiksbergensis</name>
    <dbReference type="NCBI Taxonomy" id="104087"/>
    <lineage>
        <taxon>Bacteria</taxon>
        <taxon>Pseudomonadati</taxon>
        <taxon>Pseudomonadota</taxon>
        <taxon>Gammaproteobacteria</taxon>
        <taxon>Pseudomonadales</taxon>
        <taxon>Pseudomonadaceae</taxon>
        <taxon>Pseudomonas</taxon>
    </lineage>
</organism>
<sequence length="185" mass="20774">MIAPSDSPATVEFLDAAAAPRDFYVVGKSKLALLFVSTSGFFFIYWFYRNWKLYRAATGNKVFPLFRAILGVFFVYSLFTKIDHRIGAADLKYRWYPRSLALAFILLACTGSALMWLPDVQIRFALSLLVLLLQTCCLLRVQNAINYLAGDVDGLGNSKLTFANGIWVALGLCWWGLAIIGFYVL</sequence>
<feature type="transmembrane region" description="Helical" evidence="1">
    <location>
        <begin position="124"/>
        <end position="145"/>
    </location>
</feature>
<evidence type="ECO:0000256" key="1">
    <source>
        <dbReference type="SAM" id="Phobius"/>
    </source>
</evidence>
<feature type="transmembrane region" description="Helical" evidence="1">
    <location>
        <begin position="165"/>
        <end position="184"/>
    </location>
</feature>
<evidence type="ECO:0000313" key="3">
    <source>
        <dbReference type="Proteomes" id="UP000285349"/>
    </source>
</evidence>
<keyword evidence="1" id="KW-1133">Transmembrane helix</keyword>
<feature type="transmembrane region" description="Helical" evidence="1">
    <location>
        <begin position="99"/>
        <end position="117"/>
    </location>
</feature>
<gene>
    <name evidence="2" type="ORF">BK666_30240</name>
</gene>
<comment type="caution">
    <text evidence="2">The sequence shown here is derived from an EMBL/GenBank/DDBJ whole genome shotgun (WGS) entry which is preliminary data.</text>
</comment>
<dbReference type="EMBL" id="MOBQ01000057">
    <property type="protein sequence ID" value="RON38262.1"/>
    <property type="molecule type" value="Genomic_DNA"/>
</dbReference>
<evidence type="ECO:0000313" key="2">
    <source>
        <dbReference type="EMBL" id="RON38262.1"/>
    </source>
</evidence>
<keyword evidence="1" id="KW-0812">Transmembrane</keyword>
<name>A0A423JKU2_9PSED</name>
<proteinExistence type="predicted"/>
<accession>A0A423JKU2</accession>
<reference evidence="2 3" key="1">
    <citation type="submission" date="2016-10" db="EMBL/GenBank/DDBJ databases">
        <title>Comparative genome analysis of multiple Pseudomonas spp. focuses on biocontrol and plant growth promoting traits.</title>
        <authorList>
            <person name="Tao X.-Y."/>
            <person name="Taylor C.G."/>
        </authorList>
    </citation>
    <scope>NUCLEOTIDE SEQUENCE [LARGE SCALE GENOMIC DNA]</scope>
    <source>
        <strain evidence="2 3">37A10</strain>
    </source>
</reference>
<dbReference type="OrthoDB" id="8750132at2"/>
<feature type="transmembrane region" description="Helical" evidence="1">
    <location>
        <begin position="60"/>
        <end position="79"/>
    </location>
</feature>
<keyword evidence="1" id="KW-0472">Membrane</keyword>
<protein>
    <recommendedName>
        <fullName evidence="4">DUF4234 domain-containing protein</fullName>
    </recommendedName>
</protein>
<dbReference type="AlphaFoldDB" id="A0A423JKU2"/>
<dbReference type="Proteomes" id="UP000285349">
    <property type="component" value="Unassembled WGS sequence"/>
</dbReference>